<reference evidence="3" key="1">
    <citation type="journal article" date="2021" name="Nat. Commun.">
        <title>Genomic analyses provide insights into spinach domestication and the genetic basis of agronomic traits.</title>
        <authorList>
            <person name="Cai X."/>
            <person name="Sun X."/>
            <person name="Xu C."/>
            <person name="Sun H."/>
            <person name="Wang X."/>
            <person name="Ge C."/>
            <person name="Zhang Z."/>
            <person name="Wang Q."/>
            <person name="Fei Z."/>
            <person name="Jiao C."/>
            <person name="Wang Q."/>
        </authorList>
    </citation>
    <scope>NUCLEOTIDE SEQUENCE [LARGE SCALE GENOMIC DNA]</scope>
    <source>
        <strain evidence="3">cv. Varoflay</strain>
    </source>
</reference>
<feature type="region of interest" description="Disordered" evidence="1">
    <location>
        <begin position="1"/>
        <end position="28"/>
    </location>
</feature>
<dbReference type="PANTHER" id="PTHR33834:SF4">
    <property type="entry name" value="SIGNALING PEPTIDE TAXIMIN 2"/>
    <property type="match status" value="1"/>
</dbReference>
<feature type="transmembrane region" description="Helical" evidence="2">
    <location>
        <begin position="36"/>
        <end position="61"/>
    </location>
</feature>
<keyword evidence="2" id="KW-0472">Membrane</keyword>
<sequence>MKGKIVDSEVKRHQHQHHDEEMEEEEEERRRGCRPIAYILGFPFAVSAFLLSLAAGIVWILGSLLSYVCPCLTCCSDLANKAMDIIRLPIDVFIWFVDKIPC</sequence>
<keyword evidence="3" id="KW-1185">Reference proteome</keyword>
<dbReference type="RefSeq" id="XP_021839349.1">
    <property type="nucleotide sequence ID" value="XM_021983657.2"/>
</dbReference>
<gene>
    <name evidence="4" type="primary">LOC110779130</name>
</gene>
<name>A0A9R0JLS9_SPIOL</name>
<dbReference type="InterPro" id="IPR055283">
    <property type="entry name" value="TAXIMIN_1/2"/>
</dbReference>
<dbReference type="GeneID" id="110779130"/>
<proteinExistence type="predicted"/>
<keyword evidence="2" id="KW-1133">Transmembrane helix</keyword>
<organism evidence="3 4">
    <name type="scientific">Spinacia oleracea</name>
    <name type="common">Spinach</name>
    <dbReference type="NCBI Taxonomy" id="3562"/>
    <lineage>
        <taxon>Eukaryota</taxon>
        <taxon>Viridiplantae</taxon>
        <taxon>Streptophyta</taxon>
        <taxon>Embryophyta</taxon>
        <taxon>Tracheophyta</taxon>
        <taxon>Spermatophyta</taxon>
        <taxon>Magnoliopsida</taxon>
        <taxon>eudicotyledons</taxon>
        <taxon>Gunneridae</taxon>
        <taxon>Pentapetalae</taxon>
        <taxon>Caryophyllales</taxon>
        <taxon>Chenopodiaceae</taxon>
        <taxon>Chenopodioideae</taxon>
        <taxon>Anserineae</taxon>
        <taxon>Spinacia</taxon>
    </lineage>
</organism>
<accession>A0A9R0JLS9</accession>
<evidence type="ECO:0000313" key="3">
    <source>
        <dbReference type="Proteomes" id="UP000813463"/>
    </source>
</evidence>
<evidence type="ECO:0000256" key="2">
    <source>
        <dbReference type="SAM" id="Phobius"/>
    </source>
</evidence>
<protein>
    <submittedName>
        <fullName evidence="4">Signaling peptide TAXIMIN 2</fullName>
    </submittedName>
</protein>
<dbReference type="PANTHER" id="PTHR33834">
    <property type="entry name" value="SIGNALING PEPTIDE TAXIMIN 2"/>
    <property type="match status" value="1"/>
</dbReference>
<evidence type="ECO:0000313" key="4">
    <source>
        <dbReference type="RefSeq" id="XP_021839349.1"/>
    </source>
</evidence>
<dbReference type="KEGG" id="soe:110779130"/>
<dbReference type="OrthoDB" id="1921758at2759"/>
<dbReference type="Proteomes" id="UP000813463">
    <property type="component" value="Chromosome 4"/>
</dbReference>
<feature type="compositionally biased region" description="Basic and acidic residues" evidence="1">
    <location>
        <begin position="1"/>
        <end position="11"/>
    </location>
</feature>
<evidence type="ECO:0000256" key="1">
    <source>
        <dbReference type="SAM" id="MobiDB-lite"/>
    </source>
</evidence>
<dbReference type="AlphaFoldDB" id="A0A9R0JLS9"/>
<reference evidence="4" key="2">
    <citation type="submission" date="2025-08" db="UniProtKB">
        <authorList>
            <consortium name="RefSeq"/>
        </authorList>
    </citation>
    <scope>IDENTIFICATION</scope>
    <source>
        <tissue evidence="4">Leaf</tissue>
    </source>
</reference>
<keyword evidence="2" id="KW-0812">Transmembrane</keyword>